<comment type="caution">
    <text evidence="5">The sequence shown here is derived from an EMBL/GenBank/DDBJ whole genome shotgun (WGS) entry which is preliminary data.</text>
</comment>
<dbReference type="Gene3D" id="3.40.50.12780">
    <property type="entry name" value="N-terminal domain of ligase-like"/>
    <property type="match status" value="1"/>
</dbReference>
<accession>A0A953ID21</accession>
<comment type="similarity">
    <text evidence="1">Belongs to the ATP-dependent AMP-binding enzyme family.</text>
</comment>
<dbReference type="PANTHER" id="PTHR43201:SF5">
    <property type="entry name" value="MEDIUM-CHAIN ACYL-COA LIGASE ACSF2, MITOCHONDRIAL"/>
    <property type="match status" value="1"/>
</dbReference>
<dbReference type="FunFam" id="3.30.300.30:FF:000008">
    <property type="entry name" value="2,3-dihydroxybenzoate-AMP ligase"/>
    <property type="match status" value="1"/>
</dbReference>
<dbReference type="Pfam" id="PF13193">
    <property type="entry name" value="AMP-binding_C"/>
    <property type="match status" value="1"/>
</dbReference>
<gene>
    <name evidence="5" type="ORF">CWE10_07420</name>
</gene>
<organism evidence="5 6">
    <name type="scientific">Symbiobacterium thermophilum</name>
    <dbReference type="NCBI Taxonomy" id="2734"/>
    <lineage>
        <taxon>Bacteria</taxon>
        <taxon>Bacillati</taxon>
        <taxon>Bacillota</taxon>
        <taxon>Clostridia</taxon>
        <taxon>Eubacteriales</taxon>
        <taxon>Symbiobacteriaceae</taxon>
        <taxon>Symbiobacterium</taxon>
    </lineage>
</organism>
<evidence type="ECO:0000259" key="3">
    <source>
        <dbReference type="Pfam" id="PF00501"/>
    </source>
</evidence>
<feature type="domain" description="AMP-dependent synthetase/ligase" evidence="3">
    <location>
        <begin position="11"/>
        <end position="375"/>
    </location>
</feature>
<dbReference type="Proteomes" id="UP000732377">
    <property type="component" value="Unassembled WGS sequence"/>
</dbReference>
<dbReference type="Gene3D" id="3.30.300.30">
    <property type="match status" value="1"/>
</dbReference>
<dbReference type="EMBL" id="PIUK01000054">
    <property type="protein sequence ID" value="MBY6276040.1"/>
    <property type="molecule type" value="Genomic_DNA"/>
</dbReference>
<dbReference type="GO" id="GO:0031956">
    <property type="term" value="F:medium-chain fatty acid-CoA ligase activity"/>
    <property type="evidence" value="ECO:0007669"/>
    <property type="project" value="TreeGrafter"/>
</dbReference>
<evidence type="ECO:0000313" key="6">
    <source>
        <dbReference type="Proteomes" id="UP000732377"/>
    </source>
</evidence>
<reference evidence="5" key="1">
    <citation type="submission" date="2017-11" db="EMBL/GenBank/DDBJ databases">
        <title>Three new genomes from thermophilic consortium.</title>
        <authorList>
            <person name="Quaggio R."/>
            <person name="Amgarten D."/>
            <person name="Setubal J.C."/>
        </authorList>
    </citation>
    <scope>NUCLEOTIDE SEQUENCE</scope>
    <source>
        <strain evidence="5">ZCTH01-B2</strain>
    </source>
</reference>
<dbReference type="InterPro" id="IPR025110">
    <property type="entry name" value="AMP-bd_C"/>
</dbReference>
<dbReference type="InterPro" id="IPR000873">
    <property type="entry name" value="AMP-dep_synth/lig_dom"/>
</dbReference>
<dbReference type="PANTHER" id="PTHR43201">
    <property type="entry name" value="ACYL-COA SYNTHETASE"/>
    <property type="match status" value="1"/>
</dbReference>
<protein>
    <submittedName>
        <fullName evidence="5">Long-chain acyl-CoA synthetase</fullName>
    </submittedName>
</protein>
<feature type="domain" description="AMP-binding enzyme C-terminal" evidence="4">
    <location>
        <begin position="426"/>
        <end position="501"/>
    </location>
</feature>
<evidence type="ECO:0000256" key="1">
    <source>
        <dbReference type="ARBA" id="ARBA00006432"/>
    </source>
</evidence>
<evidence type="ECO:0000259" key="4">
    <source>
        <dbReference type="Pfam" id="PF13193"/>
    </source>
</evidence>
<dbReference type="PROSITE" id="PS00455">
    <property type="entry name" value="AMP_BINDING"/>
    <property type="match status" value="1"/>
</dbReference>
<evidence type="ECO:0000256" key="2">
    <source>
        <dbReference type="ARBA" id="ARBA00022598"/>
    </source>
</evidence>
<keyword evidence="2" id="KW-0436">Ligase</keyword>
<dbReference type="GO" id="GO:0006631">
    <property type="term" value="P:fatty acid metabolic process"/>
    <property type="evidence" value="ECO:0007669"/>
    <property type="project" value="TreeGrafter"/>
</dbReference>
<evidence type="ECO:0000313" key="5">
    <source>
        <dbReference type="EMBL" id="MBY6276040.1"/>
    </source>
</evidence>
<sequence>MQNLTSVSDLLERSVQLYPERIAVFDGYRSMRYEELANEVNLLASGLSQLGIVKGDRVIVCLPNWHELVIIYFALSKIGAILVPCDVKYRQQELEYIVNNSKPKAAFVVQDQEHLDIFLNRIHGHQIKHILTVRFKENGLTSFEELLELGKKRVAPNVNLDVKKDVFAILYTSGSTGKPKGAQLTHSNVVHVAISTAKHLNNTCQDVFLVPVPATHVFGLVPGTLTVISVGAKSVFMEKFKPNAALQLIEEEKVTVHLGVPTMFKLELDYLSRQKFDLSSLRTGILAGEQCRKELVRKIRTEMNCDIVISYGMTETSGGITFTSFEDNDYLRTETVGKPVDGAIIKAVDENGNEVRPGEVGELVCKGDGIMKGYYEMPSMTLEAFDNDGWFYTGDLGVINKQGYIRIVGRKKETINRGGYKIYPREIEEIFYEHPGVLEVAVFGMPDDILGEITCAVIKTKSKSWENEELMKDFLKNKVAKYKVPDKIHFINHFPLTESGKINKKELKKMILEMKTELN</sequence>
<dbReference type="InterPro" id="IPR020845">
    <property type="entry name" value="AMP-binding_CS"/>
</dbReference>
<dbReference type="SUPFAM" id="SSF56801">
    <property type="entry name" value="Acetyl-CoA synthetase-like"/>
    <property type="match status" value="1"/>
</dbReference>
<dbReference type="Pfam" id="PF00501">
    <property type="entry name" value="AMP-binding"/>
    <property type="match status" value="1"/>
</dbReference>
<proteinExistence type="inferred from homology"/>
<dbReference type="RefSeq" id="WP_273378970.1">
    <property type="nucleotide sequence ID" value="NZ_PIUK01000054.1"/>
</dbReference>
<dbReference type="InterPro" id="IPR045851">
    <property type="entry name" value="AMP-bd_C_sf"/>
</dbReference>
<name>A0A953ID21_SYMTR</name>
<dbReference type="InterPro" id="IPR042099">
    <property type="entry name" value="ANL_N_sf"/>
</dbReference>
<dbReference type="AlphaFoldDB" id="A0A953ID21"/>